<feature type="binding site" evidence="12">
    <location>
        <position position="157"/>
    </location>
    <ligand>
        <name>GTP</name>
        <dbReference type="ChEBI" id="CHEBI:37565"/>
    </ligand>
</feature>
<dbReference type="RefSeq" id="WP_007932992.1">
    <property type="nucleotide sequence ID" value="NZ_AKVJ01000021.1"/>
</dbReference>
<dbReference type="InterPro" id="IPR040064">
    <property type="entry name" value="MoaA-like"/>
</dbReference>
<dbReference type="GO" id="GO:0061798">
    <property type="term" value="F:GTP 3',8'-cyclase activity"/>
    <property type="evidence" value="ECO:0007669"/>
    <property type="project" value="UniProtKB-UniRule"/>
</dbReference>
<dbReference type="GO" id="GO:0051539">
    <property type="term" value="F:4 iron, 4 sulfur cluster binding"/>
    <property type="evidence" value="ECO:0007669"/>
    <property type="project" value="UniProtKB-UniRule"/>
</dbReference>
<dbReference type="GO" id="GO:0061799">
    <property type="term" value="F:cyclic pyranopterin monophosphate synthase activity"/>
    <property type="evidence" value="ECO:0007669"/>
    <property type="project" value="TreeGrafter"/>
</dbReference>
<comment type="caution">
    <text evidence="14">The sequence shown here is derived from an EMBL/GenBank/DDBJ whole genome shotgun (WGS) entry which is preliminary data.</text>
</comment>
<keyword evidence="6 12" id="KW-0408">Iron</keyword>
<feature type="binding site" evidence="12">
    <location>
        <position position="69"/>
    </location>
    <ligand>
        <name>S-adenosyl-L-methionine</name>
        <dbReference type="ChEBI" id="CHEBI:59789"/>
    </ligand>
</feature>
<dbReference type="PATRIC" id="fig|1149862.3.peg.1641"/>
<dbReference type="SFLD" id="SFLDG01386">
    <property type="entry name" value="main_SPASM_domain-containing"/>
    <property type="match status" value="1"/>
</dbReference>
<dbReference type="NCBIfam" id="TIGR02666">
    <property type="entry name" value="moaA"/>
    <property type="match status" value="1"/>
</dbReference>
<organism evidence="14 15">
    <name type="scientific">Pelosinus fermentans B4</name>
    <dbReference type="NCBI Taxonomy" id="1149862"/>
    <lineage>
        <taxon>Bacteria</taxon>
        <taxon>Bacillati</taxon>
        <taxon>Bacillota</taxon>
        <taxon>Negativicutes</taxon>
        <taxon>Selenomonadales</taxon>
        <taxon>Sporomusaceae</taxon>
        <taxon>Pelosinus</taxon>
    </lineage>
</organism>
<evidence type="ECO:0000313" key="14">
    <source>
        <dbReference type="EMBL" id="EIW19370.1"/>
    </source>
</evidence>
<keyword evidence="10 12" id="KW-0456">Lyase</keyword>
<feature type="binding site" evidence="12">
    <location>
        <position position="29"/>
    </location>
    <ligand>
        <name>[4Fe-4S] cluster</name>
        <dbReference type="ChEBI" id="CHEBI:49883"/>
        <label>1</label>
        <note>4Fe-4S-S-AdoMet</note>
    </ligand>
</feature>
<dbReference type="InterPro" id="IPR058240">
    <property type="entry name" value="rSAM_sf"/>
</dbReference>
<dbReference type="SUPFAM" id="SSF102114">
    <property type="entry name" value="Radical SAM enzymes"/>
    <property type="match status" value="1"/>
</dbReference>
<dbReference type="SFLD" id="SFLDG01067">
    <property type="entry name" value="SPASM/twitch_domain_containing"/>
    <property type="match status" value="1"/>
</dbReference>
<dbReference type="PROSITE" id="PS01305">
    <property type="entry name" value="MOAA_NIFB_PQQE"/>
    <property type="match status" value="1"/>
</dbReference>
<comment type="similarity">
    <text evidence="12">Belongs to the radical SAM superfamily. MoaA family.</text>
</comment>
<dbReference type="SMART" id="SM00729">
    <property type="entry name" value="Elp3"/>
    <property type="match status" value="1"/>
</dbReference>
<keyword evidence="7 12" id="KW-0411">Iron-sulfur</keyword>
<dbReference type="InterPro" id="IPR010505">
    <property type="entry name" value="MoaA_twitch"/>
</dbReference>
<gene>
    <name evidence="12" type="primary">moaA</name>
    <name evidence="14" type="ORF">FB4_3080</name>
</gene>
<dbReference type="InterPro" id="IPR050105">
    <property type="entry name" value="MoCo_biosynth_MoaA/MoaC"/>
</dbReference>
<keyword evidence="4 12" id="KW-0479">Metal-binding</keyword>
<name>I8RLC8_9FIRM</name>
<dbReference type="GO" id="GO:0006777">
    <property type="term" value="P:Mo-molybdopterin cofactor biosynthetic process"/>
    <property type="evidence" value="ECO:0007669"/>
    <property type="project" value="UniProtKB-UniRule"/>
</dbReference>
<evidence type="ECO:0000256" key="6">
    <source>
        <dbReference type="ARBA" id="ARBA00023004"/>
    </source>
</evidence>
<dbReference type="SFLD" id="SFLDG01383">
    <property type="entry name" value="cyclic_pyranopterin_phosphate"/>
    <property type="match status" value="1"/>
</dbReference>
<dbReference type="GO" id="GO:0005525">
    <property type="term" value="F:GTP binding"/>
    <property type="evidence" value="ECO:0007669"/>
    <property type="project" value="UniProtKB-UniRule"/>
</dbReference>
<dbReference type="Gene3D" id="3.20.20.70">
    <property type="entry name" value="Aldolase class I"/>
    <property type="match status" value="1"/>
</dbReference>
<dbReference type="CDD" id="cd01335">
    <property type="entry name" value="Radical_SAM"/>
    <property type="match status" value="1"/>
</dbReference>
<dbReference type="InterPro" id="IPR006638">
    <property type="entry name" value="Elp3/MiaA/NifB-like_rSAM"/>
</dbReference>
<feature type="binding site" evidence="12">
    <location>
        <position position="96"/>
    </location>
    <ligand>
        <name>GTP</name>
        <dbReference type="ChEBI" id="CHEBI:37565"/>
    </ligand>
</feature>
<comment type="function">
    <text evidence="12">Catalyzes the cyclization of GTP to (8S)-3',8-cyclo-7,8-dihydroguanosine 5'-triphosphate.</text>
</comment>
<keyword evidence="3 12" id="KW-0949">S-adenosyl-L-methionine</keyword>
<dbReference type="GO" id="GO:1904047">
    <property type="term" value="F:S-adenosyl-L-methionine binding"/>
    <property type="evidence" value="ECO:0007669"/>
    <property type="project" value="UniProtKB-UniRule"/>
</dbReference>
<evidence type="ECO:0000256" key="3">
    <source>
        <dbReference type="ARBA" id="ARBA00022691"/>
    </source>
</evidence>
<keyword evidence="2 12" id="KW-0004">4Fe-4S</keyword>
<dbReference type="EMBL" id="AKVJ01000021">
    <property type="protein sequence ID" value="EIW19370.1"/>
    <property type="molecule type" value="Genomic_DNA"/>
</dbReference>
<evidence type="ECO:0000256" key="2">
    <source>
        <dbReference type="ARBA" id="ARBA00022485"/>
    </source>
</evidence>
<evidence type="ECO:0000256" key="10">
    <source>
        <dbReference type="ARBA" id="ARBA00023239"/>
    </source>
</evidence>
<feature type="binding site" evidence="12">
    <location>
        <position position="28"/>
    </location>
    <ligand>
        <name>S-adenosyl-L-methionine</name>
        <dbReference type="ChEBI" id="CHEBI:59789"/>
    </ligand>
</feature>
<proteinExistence type="inferred from homology"/>
<dbReference type="PANTHER" id="PTHR22960">
    <property type="entry name" value="MOLYBDOPTERIN COFACTOR SYNTHESIS PROTEIN A"/>
    <property type="match status" value="1"/>
</dbReference>
<evidence type="ECO:0000313" key="15">
    <source>
        <dbReference type="Proteomes" id="UP000004324"/>
    </source>
</evidence>
<evidence type="ECO:0000256" key="1">
    <source>
        <dbReference type="ARBA" id="ARBA00012167"/>
    </source>
</evidence>
<evidence type="ECO:0000256" key="8">
    <source>
        <dbReference type="ARBA" id="ARBA00023134"/>
    </source>
</evidence>
<dbReference type="OrthoDB" id="9763993at2"/>
<evidence type="ECO:0000256" key="11">
    <source>
        <dbReference type="ARBA" id="ARBA00048697"/>
    </source>
</evidence>
<dbReference type="UniPathway" id="UPA00344"/>
<dbReference type="PANTHER" id="PTHR22960:SF0">
    <property type="entry name" value="MOLYBDENUM COFACTOR BIOSYNTHESIS PROTEIN 1"/>
    <property type="match status" value="1"/>
</dbReference>
<keyword evidence="8 12" id="KW-0342">GTP-binding</keyword>
<feature type="binding site" evidence="12">
    <location>
        <position position="269"/>
    </location>
    <ligand>
        <name>[4Fe-4S] cluster</name>
        <dbReference type="ChEBI" id="CHEBI:49883"/>
        <label>2</label>
        <note>4Fe-4S-substrate</note>
    </ligand>
</feature>
<feature type="binding site" evidence="12">
    <location>
        <position position="252"/>
    </location>
    <ligand>
        <name>[4Fe-4S] cluster</name>
        <dbReference type="ChEBI" id="CHEBI:49883"/>
        <label>2</label>
        <note>4Fe-4S-substrate</note>
    </ligand>
</feature>
<dbReference type="CDD" id="cd21117">
    <property type="entry name" value="Twitch_MoaA"/>
    <property type="match status" value="1"/>
</dbReference>
<feature type="domain" description="Radical SAM core" evidence="13">
    <location>
        <begin position="6"/>
        <end position="229"/>
    </location>
</feature>
<feature type="binding site" evidence="12">
    <location>
        <position position="120"/>
    </location>
    <ligand>
        <name>S-adenosyl-L-methionine</name>
        <dbReference type="ChEBI" id="CHEBI:59789"/>
    </ligand>
</feature>
<feature type="binding site" evidence="12">
    <location>
        <position position="26"/>
    </location>
    <ligand>
        <name>[4Fe-4S] cluster</name>
        <dbReference type="ChEBI" id="CHEBI:49883"/>
        <label>1</label>
        <note>4Fe-4S-S-AdoMet</note>
    </ligand>
</feature>
<dbReference type="GO" id="GO:0046872">
    <property type="term" value="F:metal ion binding"/>
    <property type="evidence" value="ECO:0007669"/>
    <property type="project" value="UniProtKB-KW"/>
</dbReference>
<feature type="binding site" evidence="12">
    <location>
        <position position="15"/>
    </location>
    <ligand>
        <name>GTP</name>
        <dbReference type="ChEBI" id="CHEBI:37565"/>
    </ligand>
</feature>
<feature type="binding site" evidence="12">
    <location>
        <begin position="257"/>
        <end position="259"/>
    </location>
    <ligand>
        <name>GTP</name>
        <dbReference type="ChEBI" id="CHEBI:37565"/>
    </ligand>
</feature>
<dbReference type="PROSITE" id="PS51918">
    <property type="entry name" value="RADICAL_SAM"/>
    <property type="match status" value="1"/>
</dbReference>
<evidence type="ECO:0000256" key="5">
    <source>
        <dbReference type="ARBA" id="ARBA00022741"/>
    </source>
</evidence>
<dbReference type="Pfam" id="PF04055">
    <property type="entry name" value="Radical_SAM"/>
    <property type="match status" value="1"/>
</dbReference>
<comment type="catalytic activity">
    <reaction evidence="11 12">
        <text>GTP + AH2 + S-adenosyl-L-methionine = (8S)-3',8-cyclo-7,8-dihydroguanosine 5'-triphosphate + 5'-deoxyadenosine + L-methionine + A + H(+)</text>
        <dbReference type="Rhea" id="RHEA:49576"/>
        <dbReference type="ChEBI" id="CHEBI:13193"/>
        <dbReference type="ChEBI" id="CHEBI:15378"/>
        <dbReference type="ChEBI" id="CHEBI:17319"/>
        <dbReference type="ChEBI" id="CHEBI:17499"/>
        <dbReference type="ChEBI" id="CHEBI:37565"/>
        <dbReference type="ChEBI" id="CHEBI:57844"/>
        <dbReference type="ChEBI" id="CHEBI:59789"/>
        <dbReference type="ChEBI" id="CHEBI:131766"/>
        <dbReference type="EC" id="4.1.99.22"/>
    </reaction>
</comment>
<dbReference type="HAMAP" id="MF_01225_B">
    <property type="entry name" value="MoaA_B"/>
    <property type="match status" value="1"/>
</dbReference>
<protein>
    <recommendedName>
        <fullName evidence="1 12">GTP 3',8-cyclase</fullName>
        <ecNumber evidence="1 12">4.1.99.22</ecNumber>
    </recommendedName>
    <alternativeName>
        <fullName evidence="12">Molybdenum cofactor biosynthesis protein A</fullName>
    </alternativeName>
</protein>
<dbReference type="InterPro" id="IPR000385">
    <property type="entry name" value="MoaA_NifB_PqqE_Fe-S-bd_CS"/>
</dbReference>
<evidence type="ECO:0000256" key="9">
    <source>
        <dbReference type="ARBA" id="ARBA00023150"/>
    </source>
</evidence>
<evidence type="ECO:0000256" key="12">
    <source>
        <dbReference type="HAMAP-Rule" id="MF_01225"/>
    </source>
</evidence>
<comment type="cofactor">
    <cofactor evidence="12">
        <name>[4Fe-4S] cluster</name>
        <dbReference type="ChEBI" id="CHEBI:49883"/>
    </cofactor>
    <text evidence="12">Binds 2 [4Fe-4S] clusters. Binds 1 [4Fe-4S] cluster coordinated with 3 cysteines and an exchangeable S-adenosyl-L-methionine and 1 [4Fe-4S] cluster coordinated with 3 cysteines and the GTP-derived substrate.</text>
</comment>
<accession>I8RLC8</accession>
<dbReference type="Proteomes" id="UP000004324">
    <property type="component" value="Unassembled WGS sequence"/>
</dbReference>
<reference evidence="14 15" key="1">
    <citation type="journal article" date="2012" name="J. Bacteriol.">
        <title>Draft Genome Sequences for Two Metal-Reducing Pelosinus fermentans Strains Isolated from a Cr(VI)-Contaminated Site and for Type Strain R7.</title>
        <authorList>
            <person name="Brown S.D."/>
            <person name="Podar M."/>
            <person name="Klingeman D.M."/>
            <person name="Johnson C.M."/>
            <person name="Yang Z.K."/>
            <person name="Utturkar S.M."/>
            <person name="Land M.L."/>
            <person name="Mosher J.J."/>
            <person name="Hurt R.A.Jr."/>
            <person name="Phelps T.J."/>
            <person name="Palumbo A.V."/>
            <person name="Arkin A.P."/>
            <person name="Hazen T.C."/>
            <person name="Elias D.A."/>
        </authorList>
    </citation>
    <scope>NUCLEOTIDE SEQUENCE [LARGE SCALE GENOMIC DNA]</scope>
    <source>
        <strain evidence="14 15">B4</strain>
    </source>
</reference>
<evidence type="ECO:0000256" key="7">
    <source>
        <dbReference type="ARBA" id="ARBA00023014"/>
    </source>
</evidence>
<keyword evidence="9 12" id="KW-0501">Molybdenum cofactor biosynthesis</keyword>
<dbReference type="InterPro" id="IPR007197">
    <property type="entry name" value="rSAM"/>
</dbReference>
<keyword evidence="15" id="KW-1185">Reference proteome</keyword>
<evidence type="ECO:0000256" key="4">
    <source>
        <dbReference type="ARBA" id="ARBA00022723"/>
    </source>
</evidence>
<feature type="binding site" evidence="12">
    <location>
        <position position="191"/>
    </location>
    <ligand>
        <name>S-adenosyl-L-methionine</name>
        <dbReference type="ChEBI" id="CHEBI:59789"/>
    </ligand>
</feature>
<dbReference type="AlphaFoldDB" id="I8RLC8"/>
<dbReference type="NCBIfam" id="NF001199">
    <property type="entry name" value="PRK00164.2-1"/>
    <property type="match status" value="1"/>
</dbReference>
<feature type="binding site" evidence="12">
    <location>
        <position position="22"/>
    </location>
    <ligand>
        <name>[4Fe-4S] cluster</name>
        <dbReference type="ChEBI" id="CHEBI:49883"/>
        <label>1</label>
        <note>4Fe-4S-S-AdoMet</note>
    </ligand>
</feature>
<comment type="pathway">
    <text evidence="12">Cofactor biosynthesis; molybdopterin biosynthesis.</text>
</comment>
<comment type="subunit">
    <text evidence="12">Monomer and homodimer.</text>
</comment>
<feature type="binding site" evidence="12">
    <location>
        <position position="255"/>
    </location>
    <ligand>
        <name>[4Fe-4S] cluster</name>
        <dbReference type="ChEBI" id="CHEBI:49883"/>
        <label>2</label>
        <note>4Fe-4S-substrate</note>
    </ligand>
</feature>
<evidence type="ECO:0000259" key="13">
    <source>
        <dbReference type="PROSITE" id="PS51918"/>
    </source>
</evidence>
<dbReference type="EC" id="4.1.99.22" evidence="1 12"/>
<dbReference type="SFLD" id="SFLDS00029">
    <property type="entry name" value="Radical_SAM"/>
    <property type="match status" value="1"/>
</dbReference>
<dbReference type="InterPro" id="IPR013483">
    <property type="entry name" value="MoaA"/>
</dbReference>
<dbReference type="InterPro" id="IPR013785">
    <property type="entry name" value="Aldolase_TIM"/>
</dbReference>
<dbReference type="Pfam" id="PF06463">
    <property type="entry name" value="Mob_synth_C"/>
    <property type="match status" value="1"/>
</dbReference>
<sequence length="323" mass="36841">MAIIDAYGRHIQYLRVSVTDQCNFRCSYCMPAGNTTWFSEKEILSYDEMLRMIRIAVKAGITKIRITGGEPLVRKDLVDFIAEIKKIPGIRDLSMTTNGSLLSQYAWQLKRAGLDRVNISLDTLCEDRFAKITGRNMFRQVLMGIESAEQAGFAPIKLNVVVMDRINTDELVDFARISFEKPYEIRFIEYMQMNSDCKNLLFSAMGIKEILNQAGWGNLIEQPYSDGPASVFRFSKAQGSIGFIAAATEHFCSQCNRIRLTADGRLKPCLLSNAEFDIKKKMRTGTTDFDLENQLRRSIWQKSAQYDLDRKEIYTRGMFQTGG</sequence>
<feature type="binding site" evidence="12">
    <location>
        <position position="65"/>
    </location>
    <ligand>
        <name>GTP</name>
        <dbReference type="ChEBI" id="CHEBI:37565"/>
    </ligand>
</feature>
<keyword evidence="5 12" id="KW-0547">Nucleotide-binding</keyword>